<proteinExistence type="predicted"/>
<evidence type="ECO:0000256" key="1">
    <source>
        <dbReference type="PROSITE-ProRule" id="PRU00409"/>
    </source>
</evidence>
<keyword evidence="1" id="KW-0067">ATP-binding</keyword>
<accession>A0A1F8AZL2</accession>
<dbReference type="PANTHER" id="PTHR21621">
    <property type="entry name" value="RIBOSOMAL PROTEIN S6 MODIFICATION PROTEIN"/>
    <property type="match status" value="1"/>
</dbReference>
<sequence>MNNLDVLVVYSHRIATSANSPSNELTPFPVGSSNESYNAVYSYFLKTCRSHNLKCAFTTSSDVKGAGKCSSFWLLEKGDWIKVKKPGYSKLIFDKFSPVNKIIKEKRDLLFSSEKVKPFNSPYLFDLFFDKQETYKKLKKFSIPAVPVRGNTEENIRRSIKKLNKITEKHSYRKDFSNEIVMKDRFGAGGRSVFKFKRDKLSDIVRVAKNTRKTFILQPFIRFDLGYRYQNSFSPTDIRLIFLGGKIIQTYIRIAKQGDFRCNEHMGGSLIYVSKNEIPENVKNLSKDIAEVLGNDNSLYSLDFIISNNKNIYLLEGNTGPGLDWNTSSKVNEIEAKKLIRIIVAELAKRSSLETKPANKKQYRSEIDTPTPVASSVVPPEPAFI</sequence>
<keyword evidence="1" id="KW-0547">Nucleotide-binding</keyword>
<dbReference type="Proteomes" id="UP000177501">
    <property type="component" value="Unassembled WGS sequence"/>
</dbReference>
<feature type="region of interest" description="Disordered" evidence="2">
    <location>
        <begin position="358"/>
        <end position="385"/>
    </location>
</feature>
<evidence type="ECO:0000259" key="3">
    <source>
        <dbReference type="PROSITE" id="PS50975"/>
    </source>
</evidence>
<evidence type="ECO:0000256" key="2">
    <source>
        <dbReference type="SAM" id="MobiDB-lite"/>
    </source>
</evidence>
<reference evidence="4 5" key="1">
    <citation type="journal article" date="2016" name="Nat. Commun.">
        <title>Thousands of microbial genomes shed light on interconnected biogeochemical processes in an aquifer system.</title>
        <authorList>
            <person name="Anantharaman K."/>
            <person name="Brown C.T."/>
            <person name="Hug L.A."/>
            <person name="Sharon I."/>
            <person name="Castelle C.J."/>
            <person name="Probst A.J."/>
            <person name="Thomas B.C."/>
            <person name="Singh A."/>
            <person name="Wilkins M.J."/>
            <person name="Karaoz U."/>
            <person name="Brodie E.L."/>
            <person name="Williams K.H."/>
            <person name="Hubbard S.S."/>
            <person name="Banfield J.F."/>
        </authorList>
    </citation>
    <scope>NUCLEOTIDE SEQUENCE [LARGE SCALE GENOMIC DNA]</scope>
</reference>
<dbReference type="PANTHER" id="PTHR21621:SF2">
    <property type="entry name" value="COENZYME GAMMA-F420-2:ALPHA-L-GLUTAMATE LIGASE"/>
    <property type="match status" value="1"/>
</dbReference>
<dbReference type="Gene3D" id="3.30.470.20">
    <property type="entry name" value="ATP-grasp fold, B domain"/>
    <property type="match status" value="1"/>
</dbReference>
<dbReference type="InterPro" id="IPR011761">
    <property type="entry name" value="ATP-grasp"/>
</dbReference>
<gene>
    <name evidence="4" type="ORF">A2955_00935</name>
</gene>
<dbReference type="GO" id="GO:0043774">
    <property type="term" value="F:coenzyme F420-2 alpha-glutamyl ligase activity"/>
    <property type="evidence" value="ECO:0007669"/>
    <property type="project" value="TreeGrafter"/>
</dbReference>
<dbReference type="AlphaFoldDB" id="A0A1F8AZL2"/>
<evidence type="ECO:0000313" key="4">
    <source>
        <dbReference type="EMBL" id="OGM57213.1"/>
    </source>
</evidence>
<comment type="caution">
    <text evidence="4">The sequence shown here is derived from an EMBL/GenBank/DDBJ whole genome shotgun (WGS) entry which is preliminary data.</text>
</comment>
<feature type="compositionally biased region" description="Low complexity" evidence="2">
    <location>
        <begin position="369"/>
        <end position="378"/>
    </location>
</feature>
<name>A0A1F8AZL2_9BACT</name>
<dbReference type="GO" id="GO:0046872">
    <property type="term" value="F:metal ion binding"/>
    <property type="evidence" value="ECO:0007669"/>
    <property type="project" value="InterPro"/>
</dbReference>
<feature type="domain" description="ATP-grasp" evidence="3">
    <location>
        <begin position="135"/>
        <end position="345"/>
    </location>
</feature>
<dbReference type="GO" id="GO:0005524">
    <property type="term" value="F:ATP binding"/>
    <property type="evidence" value="ECO:0007669"/>
    <property type="project" value="UniProtKB-UniRule"/>
</dbReference>
<protein>
    <recommendedName>
        <fullName evidence="3">ATP-grasp domain-containing protein</fullName>
    </recommendedName>
</protein>
<dbReference type="Pfam" id="PF08443">
    <property type="entry name" value="RimK"/>
    <property type="match status" value="1"/>
</dbReference>
<dbReference type="STRING" id="1802514.A2955_00935"/>
<dbReference type="SUPFAM" id="SSF56059">
    <property type="entry name" value="Glutathione synthetase ATP-binding domain-like"/>
    <property type="match status" value="1"/>
</dbReference>
<dbReference type="InterPro" id="IPR013651">
    <property type="entry name" value="ATP-grasp_RimK-type"/>
</dbReference>
<dbReference type="PROSITE" id="PS50975">
    <property type="entry name" value="ATP_GRASP"/>
    <property type="match status" value="1"/>
</dbReference>
<dbReference type="EMBL" id="MGHA01000066">
    <property type="protein sequence ID" value="OGM57213.1"/>
    <property type="molecule type" value="Genomic_DNA"/>
</dbReference>
<dbReference type="GO" id="GO:0005737">
    <property type="term" value="C:cytoplasm"/>
    <property type="evidence" value="ECO:0007669"/>
    <property type="project" value="TreeGrafter"/>
</dbReference>
<evidence type="ECO:0000313" key="5">
    <source>
        <dbReference type="Proteomes" id="UP000177501"/>
    </source>
</evidence>
<organism evidence="4 5">
    <name type="scientific">Candidatus Woesebacteria bacterium RIFCSPLOWO2_01_FULL_37_19</name>
    <dbReference type="NCBI Taxonomy" id="1802514"/>
    <lineage>
        <taxon>Bacteria</taxon>
        <taxon>Candidatus Woeseibacteriota</taxon>
    </lineage>
</organism>